<dbReference type="Proteomes" id="UP000694406">
    <property type="component" value="Unplaced"/>
</dbReference>
<evidence type="ECO:0000256" key="4">
    <source>
        <dbReference type="SAM" id="MobiDB-lite"/>
    </source>
</evidence>
<dbReference type="InterPro" id="IPR033768">
    <property type="entry name" value="Hydin_ADK"/>
</dbReference>
<evidence type="ECO:0000256" key="1">
    <source>
        <dbReference type="ARBA" id="ARBA00022679"/>
    </source>
</evidence>
<accession>A0A8C5SX88</accession>
<feature type="region of interest" description="Disordered" evidence="4">
    <location>
        <begin position="92"/>
        <end position="119"/>
    </location>
</feature>
<name>A0A8C5SX88_LATLA</name>
<dbReference type="InterPro" id="IPR027417">
    <property type="entry name" value="P-loop_NTPase"/>
</dbReference>
<keyword evidence="2" id="KW-0547">Nucleotide-binding</keyword>
<reference evidence="6" key="2">
    <citation type="submission" date="2025-09" db="UniProtKB">
        <authorList>
            <consortium name="Ensembl"/>
        </authorList>
    </citation>
    <scope>IDENTIFICATION</scope>
</reference>
<evidence type="ECO:0000256" key="3">
    <source>
        <dbReference type="ARBA" id="ARBA00022777"/>
    </source>
</evidence>
<keyword evidence="7" id="KW-1185">Reference proteome</keyword>
<dbReference type="InterPro" id="IPR000850">
    <property type="entry name" value="Adenylat/UMP-CMP_kin"/>
</dbReference>
<dbReference type="SUPFAM" id="SSF52540">
    <property type="entry name" value="P-loop containing nucleoside triphosphate hydrolases"/>
    <property type="match status" value="1"/>
</dbReference>
<feature type="region of interest" description="Disordered" evidence="4">
    <location>
        <begin position="377"/>
        <end position="445"/>
    </location>
</feature>
<dbReference type="PANTHER" id="PTHR23359">
    <property type="entry name" value="NUCLEOTIDE KINASE"/>
    <property type="match status" value="1"/>
</dbReference>
<protein>
    <recommendedName>
        <fullName evidence="5">Hydin adenylate kinase-like domain-containing protein</fullName>
    </recommendedName>
</protein>
<dbReference type="AlphaFoldDB" id="A0A8C5SX88"/>
<dbReference type="Gene3D" id="3.40.50.300">
    <property type="entry name" value="P-loop containing nucleotide triphosphate hydrolases"/>
    <property type="match status" value="2"/>
</dbReference>
<feature type="compositionally biased region" description="Polar residues" evidence="4">
    <location>
        <begin position="425"/>
        <end position="441"/>
    </location>
</feature>
<evidence type="ECO:0000313" key="6">
    <source>
        <dbReference type="Ensembl" id="ENSLLTP00000024228.1"/>
    </source>
</evidence>
<reference evidence="6" key="1">
    <citation type="submission" date="2025-08" db="UniProtKB">
        <authorList>
            <consortium name="Ensembl"/>
        </authorList>
    </citation>
    <scope>IDENTIFICATION</scope>
</reference>
<dbReference type="GO" id="GO:0019205">
    <property type="term" value="F:nucleobase-containing compound kinase activity"/>
    <property type="evidence" value="ECO:0007669"/>
    <property type="project" value="InterPro"/>
</dbReference>
<dbReference type="GeneTree" id="ENSGT00740000115564"/>
<feature type="region of interest" description="Disordered" evidence="4">
    <location>
        <begin position="583"/>
        <end position="627"/>
    </location>
</feature>
<dbReference type="GO" id="GO:0005524">
    <property type="term" value="F:ATP binding"/>
    <property type="evidence" value="ECO:0007669"/>
    <property type="project" value="InterPro"/>
</dbReference>
<evidence type="ECO:0000313" key="7">
    <source>
        <dbReference type="Proteomes" id="UP000694406"/>
    </source>
</evidence>
<proteinExistence type="predicted"/>
<keyword evidence="3" id="KW-0418">Kinase</keyword>
<feature type="domain" description="Hydin adenylate kinase-like" evidence="5">
    <location>
        <begin position="297"/>
        <end position="483"/>
    </location>
</feature>
<dbReference type="GO" id="GO:0006139">
    <property type="term" value="P:nucleobase-containing compound metabolic process"/>
    <property type="evidence" value="ECO:0007669"/>
    <property type="project" value="InterPro"/>
</dbReference>
<feature type="compositionally biased region" description="Basic and acidic residues" evidence="4">
    <location>
        <begin position="617"/>
        <end position="627"/>
    </location>
</feature>
<dbReference type="Pfam" id="PF17213">
    <property type="entry name" value="Hydin_ADK"/>
    <property type="match status" value="1"/>
</dbReference>
<feature type="compositionally biased region" description="Acidic residues" evidence="4">
    <location>
        <begin position="100"/>
        <end position="116"/>
    </location>
</feature>
<sequence length="627" mass="71585">MLMIKLDSPEINHFGYVLCDFPSLSEDFMSTPEQIDVIKNLKLKPDFLINIKCPNNDLCQRITGQRQQPDTGHIFKREDWDPDIIEKRKKKKKELRKSEEEDEEAEEEEEEDESNEADQIMLTEILPTLVQRPEDFKENAQKRIDLYKDTLLRPLEELMAEQDSQYLFELDGNKNADELFKSVITHLESMGQRYGALITKLQSADEEMLDGLENEELFRILASYKLVGPRHRWRRSKWGRACPVALKDGDIIMGTADNAVSFLGKMYLLSTEEALKQFMLNPRSYLLPPMPLPPCKVLVVGPPFSGKTTLCELLANHYQGKVLDMDVLLKMYHEQARLELIEQTRAEAILVGIARVKEKMEIEQQLREQAELYAQEFGDSEEEEEIPTEEKSSILPSVSTITGAKEDSTIKQGSIIKEEDETEEMSSSQSAEQIDISSVPTESEIPLDHPDIQEVVQSALEAAMLSPITLPPETYVDVLEETIEELQKTNSSRYPGAACKGGWVVDNFPPLTEHWIALLEKGLLPDIVICLKNVEQNGQLILHRLYEAHKEEIDVQIIQRLIDDALKKKQEEEETKRELQEMLKLQAQESAEDRESTEFLEGSFGIERGQPGQADFSESKQKETSGG</sequence>
<organism evidence="6 7">
    <name type="scientific">Laticauda laticaudata</name>
    <name type="common">Blue-ringed sea krait</name>
    <name type="synonym">Blue-lipped sea krait</name>
    <dbReference type="NCBI Taxonomy" id="8630"/>
    <lineage>
        <taxon>Eukaryota</taxon>
        <taxon>Metazoa</taxon>
        <taxon>Chordata</taxon>
        <taxon>Craniata</taxon>
        <taxon>Vertebrata</taxon>
        <taxon>Euteleostomi</taxon>
        <taxon>Lepidosauria</taxon>
        <taxon>Squamata</taxon>
        <taxon>Bifurcata</taxon>
        <taxon>Unidentata</taxon>
        <taxon>Episquamata</taxon>
        <taxon>Toxicofera</taxon>
        <taxon>Serpentes</taxon>
        <taxon>Colubroidea</taxon>
        <taxon>Elapidae</taxon>
        <taxon>Laticaudinae</taxon>
        <taxon>Laticauda</taxon>
    </lineage>
</organism>
<evidence type="ECO:0000259" key="5">
    <source>
        <dbReference type="Pfam" id="PF17213"/>
    </source>
</evidence>
<dbReference type="Ensembl" id="ENSLLTT00000025104.1">
    <property type="protein sequence ID" value="ENSLLTP00000024228.1"/>
    <property type="gene ID" value="ENSLLTG00000017829.1"/>
</dbReference>
<keyword evidence="1" id="KW-0808">Transferase</keyword>
<evidence type="ECO:0000256" key="2">
    <source>
        <dbReference type="ARBA" id="ARBA00022741"/>
    </source>
</evidence>
<feature type="compositionally biased region" description="Acidic residues" evidence="4">
    <location>
        <begin position="378"/>
        <end position="387"/>
    </location>
</feature>